<proteinExistence type="predicted"/>
<comment type="caution">
    <text evidence="1">The sequence shown here is derived from an EMBL/GenBank/DDBJ whole genome shotgun (WGS) entry which is preliminary data.</text>
</comment>
<organism evidence="1 2">
    <name type="scientific">Marasmius tenuissimus</name>
    <dbReference type="NCBI Taxonomy" id="585030"/>
    <lineage>
        <taxon>Eukaryota</taxon>
        <taxon>Fungi</taxon>
        <taxon>Dikarya</taxon>
        <taxon>Basidiomycota</taxon>
        <taxon>Agaricomycotina</taxon>
        <taxon>Agaricomycetes</taxon>
        <taxon>Agaricomycetidae</taxon>
        <taxon>Agaricales</taxon>
        <taxon>Marasmiineae</taxon>
        <taxon>Marasmiaceae</taxon>
        <taxon>Marasmius</taxon>
    </lineage>
</organism>
<evidence type="ECO:0000313" key="2">
    <source>
        <dbReference type="Proteomes" id="UP001437256"/>
    </source>
</evidence>
<protein>
    <submittedName>
        <fullName evidence="1">Uncharacterized protein</fullName>
    </submittedName>
</protein>
<keyword evidence="2" id="KW-1185">Reference proteome</keyword>
<name>A0ABR2ZD64_9AGAR</name>
<evidence type="ECO:0000313" key="1">
    <source>
        <dbReference type="EMBL" id="KAL0059610.1"/>
    </source>
</evidence>
<dbReference type="EMBL" id="JBBXMP010000215">
    <property type="protein sequence ID" value="KAL0059610.1"/>
    <property type="molecule type" value="Genomic_DNA"/>
</dbReference>
<reference evidence="1 2" key="1">
    <citation type="submission" date="2024-05" db="EMBL/GenBank/DDBJ databases">
        <title>A draft genome resource for the thread blight pathogen Marasmius tenuissimus strain MS-2.</title>
        <authorList>
            <person name="Yulfo-Soto G.E."/>
            <person name="Baruah I.K."/>
            <person name="Amoako-Attah I."/>
            <person name="Bukari Y."/>
            <person name="Meinhardt L.W."/>
            <person name="Bailey B.A."/>
            <person name="Cohen S.P."/>
        </authorList>
    </citation>
    <scope>NUCLEOTIDE SEQUENCE [LARGE SCALE GENOMIC DNA]</scope>
    <source>
        <strain evidence="1 2">MS-2</strain>
    </source>
</reference>
<accession>A0ABR2ZD64</accession>
<sequence>MLDNDDGSGSTGDFINVGLSFSKNIPAAEDEEDEETECEEEGVARLADESFRTTKGSCGFDTPSVGVAFIVTTPLLTVCVGVRSLSTGGPSGAVVDDHDDGCRTGVGACCLALAAADGGAFVFGTGTGDGANSLSNGGPSAEGVVVEDVYGCRTGAVDDVDDPCCLALMLNEELAAAVTGRGGLDDDAGAFDFGTRTSSFSPRSSSPPAGGGVANLSNGEALIAGPSAFAFAAMKPEKPLLSVS</sequence>
<gene>
    <name evidence="1" type="ORF">AAF712_013622</name>
</gene>
<dbReference type="Proteomes" id="UP001437256">
    <property type="component" value="Unassembled WGS sequence"/>
</dbReference>